<accession>A0A2A5RSF4</accession>
<proteinExistence type="predicted"/>
<comment type="caution">
    <text evidence="2">The sequence shown here is derived from an EMBL/GenBank/DDBJ whole genome shotgun (WGS) entry which is preliminary data.</text>
</comment>
<reference evidence="2 3" key="1">
    <citation type="submission" date="2014-12" db="EMBL/GenBank/DDBJ databases">
        <title>Draft genome sequences of 10 type strains of Lactococcus.</title>
        <authorList>
            <person name="Sun Z."/>
            <person name="Zhong Z."/>
            <person name="Liu W."/>
            <person name="Zhang W."/>
            <person name="Zhang H."/>
        </authorList>
    </citation>
    <scope>NUCLEOTIDE SEQUENCE [LARGE SCALE GENOMIC DNA]</scope>
    <source>
        <strain evidence="2 3">DSM 6634</strain>
    </source>
</reference>
<keyword evidence="3" id="KW-1185">Reference proteome</keyword>
<evidence type="ECO:0000313" key="3">
    <source>
        <dbReference type="Proteomes" id="UP000218282"/>
    </source>
</evidence>
<sequence>MYPYQYFSLFKTVDDLINVYQSVNDKSTVAAIKAQALAKFDIILPEKFDDFDTFLKVIFDEKLTKASAKTYFEVHLKPLVSPFKVPSNKAVEKVFRKVKKIQIPNWSSLDLRENTYVAWHDPGQGRKFILFYDEHDKLQGTFGEFGSNAIKGLCAICQEMTTISLFLATTKSSGDGTYTKKGNYICLDSDACNQHLYDLSSFHGFLNALK</sequence>
<name>A0A2A5RSF4_9LACT</name>
<dbReference type="EMBL" id="JXJW01000058">
    <property type="protein sequence ID" value="PCS02908.1"/>
    <property type="molecule type" value="Genomic_DNA"/>
</dbReference>
<gene>
    <name evidence="2" type="ORF">RU86_GL001945</name>
</gene>
<dbReference type="InterPro" id="IPR010841">
    <property type="entry name" value="EF-G-binding_N"/>
</dbReference>
<feature type="domain" description="Elongation factor G-binding protein N-terminal" evidence="1">
    <location>
        <begin position="3"/>
        <end position="84"/>
    </location>
</feature>
<dbReference type="AlphaFoldDB" id="A0A2A5RSF4"/>
<dbReference type="RefSeq" id="WP_096815456.1">
    <property type="nucleotide sequence ID" value="NZ_JXJW01000058.1"/>
</dbReference>
<protein>
    <recommendedName>
        <fullName evidence="1">Elongation factor G-binding protein N-terminal domain-containing protein</fullName>
    </recommendedName>
</protein>
<dbReference type="InterPro" id="IPR038344">
    <property type="entry name" value="EF-G_N_sf"/>
</dbReference>
<dbReference type="Gene3D" id="1.20.1280.250">
    <property type="match status" value="1"/>
</dbReference>
<dbReference type="Pfam" id="PF07299">
    <property type="entry name" value="EF-G-binding_N"/>
    <property type="match status" value="1"/>
</dbReference>
<dbReference type="Proteomes" id="UP000218282">
    <property type="component" value="Unassembled WGS sequence"/>
</dbReference>
<evidence type="ECO:0000259" key="1">
    <source>
        <dbReference type="Pfam" id="PF07299"/>
    </source>
</evidence>
<evidence type="ECO:0000313" key="2">
    <source>
        <dbReference type="EMBL" id="PCS02908.1"/>
    </source>
</evidence>
<dbReference type="CDD" id="cd16342">
    <property type="entry name" value="FusC_FusB"/>
    <property type="match status" value="1"/>
</dbReference>
<organism evidence="2 3">
    <name type="scientific">Pseudolactococcus piscium</name>
    <dbReference type="NCBI Taxonomy" id="1364"/>
    <lineage>
        <taxon>Bacteria</taxon>
        <taxon>Bacillati</taxon>
        <taxon>Bacillota</taxon>
        <taxon>Bacilli</taxon>
        <taxon>Lactobacillales</taxon>
        <taxon>Streptococcaceae</taxon>
        <taxon>Pseudolactococcus</taxon>
    </lineage>
</organism>